<dbReference type="Pfam" id="PF00440">
    <property type="entry name" value="TetR_N"/>
    <property type="match status" value="1"/>
</dbReference>
<dbReference type="InterPro" id="IPR001647">
    <property type="entry name" value="HTH_TetR"/>
</dbReference>
<keyword evidence="2 4" id="KW-0238">DNA-binding</keyword>
<protein>
    <submittedName>
        <fullName evidence="6">TetR/AcrR family transcriptional regulator</fullName>
    </submittedName>
</protein>
<dbReference type="EMBL" id="CP158375">
    <property type="protein sequence ID" value="XDO95637.1"/>
    <property type="molecule type" value="Genomic_DNA"/>
</dbReference>
<dbReference type="GO" id="GO:0003700">
    <property type="term" value="F:DNA-binding transcription factor activity"/>
    <property type="evidence" value="ECO:0007669"/>
    <property type="project" value="TreeGrafter"/>
</dbReference>
<dbReference type="RefSeq" id="WP_369058484.1">
    <property type="nucleotide sequence ID" value="NZ_CP158375.1"/>
</dbReference>
<evidence type="ECO:0000256" key="2">
    <source>
        <dbReference type="ARBA" id="ARBA00023125"/>
    </source>
</evidence>
<evidence type="ECO:0000313" key="6">
    <source>
        <dbReference type="EMBL" id="XDO95637.1"/>
    </source>
</evidence>
<proteinExistence type="predicted"/>
<dbReference type="GO" id="GO:0000976">
    <property type="term" value="F:transcription cis-regulatory region binding"/>
    <property type="evidence" value="ECO:0007669"/>
    <property type="project" value="TreeGrafter"/>
</dbReference>
<sequence length="213" mass="23626">MDADQVALRPAKDTPKSLKTRARILDRAMNLIAEIGYHAATNAAIAEASGLTRGAMLYHFPTREALVEAAVIHIHTERTRLFEAASRTLPTGGDVTEHAIDTYWELLHTKPFIAFQEMEAAGRTEPPVAELVAKAQAEFDRAQAGDHFMKMLHAGAGPRFQASRDLARFMLEGLARAKLTYDGDARVERLLKVIKRATHMLNRKGGVQDLWVD</sequence>
<keyword evidence="1" id="KW-0805">Transcription regulation</keyword>
<keyword evidence="3" id="KW-0804">Transcription</keyword>
<dbReference type="PRINTS" id="PR00455">
    <property type="entry name" value="HTHTETR"/>
</dbReference>
<evidence type="ECO:0000256" key="4">
    <source>
        <dbReference type="PROSITE-ProRule" id="PRU00335"/>
    </source>
</evidence>
<dbReference type="PANTHER" id="PTHR30055:SF234">
    <property type="entry name" value="HTH-TYPE TRANSCRIPTIONAL REGULATOR BETI"/>
    <property type="match status" value="1"/>
</dbReference>
<feature type="DNA-binding region" description="H-T-H motif" evidence="4">
    <location>
        <begin position="41"/>
        <end position="60"/>
    </location>
</feature>
<name>A0AB39KQ07_9CAUL</name>
<organism evidence="6">
    <name type="scientific">Caulobacter sp. 73W</name>
    <dbReference type="NCBI Taxonomy" id="3161137"/>
    <lineage>
        <taxon>Bacteria</taxon>
        <taxon>Pseudomonadati</taxon>
        <taxon>Pseudomonadota</taxon>
        <taxon>Alphaproteobacteria</taxon>
        <taxon>Caulobacterales</taxon>
        <taxon>Caulobacteraceae</taxon>
        <taxon>Caulobacter</taxon>
    </lineage>
</organism>
<evidence type="ECO:0000259" key="5">
    <source>
        <dbReference type="PROSITE" id="PS50977"/>
    </source>
</evidence>
<evidence type="ECO:0000256" key="1">
    <source>
        <dbReference type="ARBA" id="ARBA00023015"/>
    </source>
</evidence>
<dbReference type="SUPFAM" id="SSF46689">
    <property type="entry name" value="Homeodomain-like"/>
    <property type="match status" value="1"/>
</dbReference>
<reference evidence="6" key="1">
    <citation type="submission" date="2024-06" db="EMBL/GenBank/DDBJ databases">
        <title>Caulobacter inopinatus, sp. nov.</title>
        <authorList>
            <person name="Donachie S.P."/>
        </authorList>
    </citation>
    <scope>NUCLEOTIDE SEQUENCE</scope>
    <source>
        <strain evidence="6">73W</strain>
    </source>
</reference>
<dbReference type="InterPro" id="IPR050109">
    <property type="entry name" value="HTH-type_TetR-like_transc_reg"/>
</dbReference>
<dbReference type="PROSITE" id="PS50977">
    <property type="entry name" value="HTH_TETR_2"/>
    <property type="match status" value="1"/>
</dbReference>
<feature type="domain" description="HTH tetR-type" evidence="5">
    <location>
        <begin position="18"/>
        <end position="78"/>
    </location>
</feature>
<gene>
    <name evidence="6" type="ORF">ABOZ73_12590</name>
</gene>
<evidence type="ECO:0000256" key="3">
    <source>
        <dbReference type="ARBA" id="ARBA00023163"/>
    </source>
</evidence>
<dbReference type="AlphaFoldDB" id="A0AB39KQ07"/>
<dbReference type="Gene3D" id="1.10.357.10">
    <property type="entry name" value="Tetracycline Repressor, domain 2"/>
    <property type="match status" value="1"/>
</dbReference>
<dbReference type="PANTHER" id="PTHR30055">
    <property type="entry name" value="HTH-TYPE TRANSCRIPTIONAL REGULATOR RUTR"/>
    <property type="match status" value="1"/>
</dbReference>
<accession>A0AB39KQ07</accession>
<dbReference type="InterPro" id="IPR009057">
    <property type="entry name" value="Homeodomain-like_sf"/>
</dbReference>